<evidence type="ECO:0008006" key="2">
    <source>
        <dbReference type="Google" id="ProtNLM"/>
    </source>
</evidence>
<accession>A0A2N9EA33</accession>
<protein>
    <recommendedName>
        <fullName evidence="2">DDE Tnp4 domain-containing protein</fullName>
    </recommendedName>
</protein>
<sequence>MDHNYYLKPRDYQMKEMEMALLESDSDDEIEILLIFAMEEEQLKRERASTSHRGSIVGRKVIKRDYLQGEERLFRDYFADSPVFPPHLFRRRFRMSRPLFFRLQSALEAHDPYFIQKRNAARTLGLSSLQKMTAALRILAYGVAADSTDEYVRIGESTAIESLKKFVKAVVNIFSEEYLRSPNSNDIARLLAVNEKRGFPGMLGSIDCMHWKWKNCPTAWKEHSSIFTELAQGRAPPVNYSINGHDYTIRYYLADGIYPPWSTFVKTISTPLEAKKKHFARVQEACRKDVERSFGILQARFSIVRGPARFWDEATLNDIMKACIILHNMIIEDERDPNGVQQDDDYEQVPESIPIPVSREPTIEVQNFIQSYIRIRDRETHSQLQVDLVEHLWQLHGQS</sequence>
<dbReference type="Pfam" id="PF04827">
    <property type="entry name" value="Plant_tran"/>
    <property type="match status" value="2"/>
</dbReference>
<dbReference type="EMBL" id="OIVN01000182">
    <property type="protein sequence ID" value="SPC75827.1"/>
    <property type="molecule type" value="Genomic_DNA"/>
</dbReference>
<dbReference type="AlphaFoldDB" id="A0A2N9EA33"/>
<proteinExistence type="predicted"/>
<gene>
    <name evidence="1" type="ORF">FSB_LOCUS3709</name>
</gene>
<dbReference type="PANTHER" id="PTHR47150">
    <property type="entry name" value="OS12G0169200 PROTEIN"/>
    <property type="match status" value="1"/>
</dbReference>
<evidence type="ECO:0000313" key="1">
    <source>
        <dbReference type="EMBL" id="SPC75827.1"/>
    </source>
</evidence>
<name>A0A2N9EA33_FAGSY</name>
<dbReference type="InterPro" id="IPR006912">
    <property type="entry name" value="Harbinger_derived_prot"/>
</dbReference>
<organism evidence="1">
    <name type="scientific">Fagus sylvatica</name>
    <name type="common">Beechnut</name>
    <dbReference type="NCBI Taxonomy" id="28930"/>
    <lineage>
        <taxon>Eukaryota</taxon>
        <taxon>Viridiplantae</taxon>
        <taxon>Streptophyta</taxon>
        <taxon>Embryophyta</taxon>
        <taxon>Tracheophyta</taxon>
        <taxon>Spermatophyta</taxon>
        <taxon>Magnoliopsida</taxon>
        <taxon>eudicotyledons</taxon>
        <taxon>Gunneridae</taxon>
        <taxon>Pentapetalae</taxon>
        <taxon>rosids</taxon>
        <taxon>fabids</taxon>
        <taxon>Fagales</taxon>
        <taxon>Fagaceae</taxon>
        <taxon>Fagus</taxon>
    </lineage>
</organism>
<dbReference type="PANTHER" id="PTHR47150:SF7">
    <property type="entry name" value="NUCLEASE"/>
    <property type="match status" value="1"/>
</dbReference>
<reference evidence="1" key="1">
    <citation type="submission" date="2018-02" db="EMBL/GenBank/DDBJ databases">
        <authorList>
            <person name="Cohen D.B."/>
            <person name="Kent A.D."/>
        </authorList>
    </citation>
    <scope>NUCLEOTIDE SEQUENCE</scope>
</reference>